<dbReference type="OrthoDB" id="2417247at2759"/>
<organism evidence="1 2">
    <name type="scientific">Gigaspora rosea</name>
    <dbReference type="NCBI Taxonomy" id="44941"/>
    <lineage>
        <taxon>Eukaryota</taxon>
        <taxon>Fungi</taxon>
        <taxon>Fungi incertae sedis</taxon>
        <taxon>Mucoromycota</taxon>
        <taxon>Glomeromycotina</taxon>
        <taxon>Glomeromycetes</taxon>
        <taxon>Diversisporales</taxon>
        <taxon>Gigasporaceae</taxon>
        <taxon>Gigaspora</taxon>
    </lineage>
</organism>
<protein>
    <submittedName>
        <fullName evidence="1">Uncharacterized protein</fullName>
    </submittedName>
</protein>
<gene>
    <name evidence="1" type="ORF">C2G38_2075631</name>
</gene>
<sequence>MNKQVPINILNAENISLTTTNEIPHVYNQEIEEEILKYIGKAGYRRITDILLFIIPGLVKQNILNTDNPILHVRLSGGMTNIFIIISELHSLVVNGLEDSSGIK</sequence>
<comment type="caution">
    <text evidence="1">The sequence shown here is derived from an EMBL/GenBank/DDBJ whole genome shotgun (WGS) entry which is preliminary data.</text>
</comment>
<evidence type="ECO:0000313" key="2">
    <source>
        <dbReference type="Proteomes" id="UP000266673"/>
    </source>
</evidence>
<dbReference type="AlphaFoldDB" id="A0A397VN37"/>
<accession>A0A397VN37</accession>
<dbReference type="Proteomes" id="UP000266673">
    <property type="component" value="Unassembled WGS sequence"/>
</dbReference>
<dbReference type="EMBL" id="QKWP01000310">
    <property type="protein sequence ID" value="RIB22399.1"/>
    <property type="molecule type" value="Genomic_DNA"/>
</dbReference>
<keyword evidence="2" id="KW-1185">Reference proteome</keyword>
<name>A0A397VN37_9GLOM</name>
<reference evidence="1 2" key="1">
    <citation type="submission" date="2018-06" db="EMBL/GenBank/DDBJ databases">
        <title>Comparative genomics reveals the genomic features of Rhizophagus irregularis, R. cerebriforme, R. diaphanum and Gigaspora rosea, and their symbiotic lifestyle signature.</title>
        <authorList>
            <person name="Morin E."/>
            <person name="San Clemente H."/>
            <person name="Chen E.C.H."/>
            <person name="De La Providencia I."/>
            <person name="Hainaut M."/>
            <person name="Kuo A."/>
            <person name="Kohler A."/>
            <person name="Murat C."/>
            <person name="Tang N."/>
            <person name="Roy S."/>
            <person name="Loubradou J."/>
            <person name="Henrissat B."/>
            <person name="Grigoriev I.V."/>
            <person name="Corradi N."/>
            <person name="Roux C."/>
            <person name="Martin F.M."/>
        </authorList>
    </citation>
    <scope>NUCLEOTIDE SEQUENCE [LARGE SCALE GENOMIC DNA]</scope>
    <source>
        <strain evidence="1 2">DAOM 194757</strain>
    </source>
</reference>
<proteinExistence type="predicted"/>
<dbReference type="STRING" id="44941.A0A397VN37"/>
<evidence type="ECO:0000313" key="1">
    <source>
        <dbReference type="EMBL" id="RIB22399.1"/>
    </source>
</evidence>